<dbReference type="InterPro" id="IPR017911">
    <property type="entry name" value="MacB-like_ATP-bd"/>
</dbReference>
<sequence length="258" mass="28830">MNSLSTTEEKVLSITNLSKRYEEAGHKVHALKHTSLHLKQGEFLAIMGTSGSGKSTFLNLVGALDSPNEGTIALNGRVHPDMFKEPYATQYRSENIGFIFQSYNLLKDLSVEENIALPLILKNIPVKEMKARVAEMVGLVGLSDWRKHRPVQLSGGQQQRVAIARALITKPPIILADEPTGNLDFNTTTEVLRVLGQMKEQLGQSIILVTHDPYVATFADRVLFFHDGQIAAEYICRKDEQDMDRILSRFRAIMGRAQ</sequence>
<evidence type="ECO:0000313" key="6">
    <source>
        <dbReference type="Proteomes" id="UP000249522"/>
    </source>
</evidence>
<dbReference type="Gene3D" id="3.40.50.300">
    <property type="entry name" value="P-loop containing nucleotide triphosphate hydrolases"/>
    <property type="match status" value="1"/>
</dbReference>
<dbReference type="InterPro" id="IPR003439">
    <property type="entry name" value="ABC_transporter-like_ATP-bd"/>
</dbReference>
<dbReference type="PROSITE" id="PS00211">
    <property type="entry name" value="ABC_TRANSPORTER_1"/>
    <property type="match status" value="1"/>
</dbReference>
<dbReference type="GO" id="GO:0005886">
    <property type="term" value="C:plasma membrane"/>
    <property type="evidence" value="ECO:0007669"/>
    <property type="project" value="TreeGrafter"/>
</dbReference>
<accession>A0A2W1LT41</accession>
<dbReference type="PROSITE" id="PS50893">
    <property type="entry name" value="ABC_TRANSPORTER_2"/>
    <property type="match status" value="1"/>
</dbReference>
<dbReference type="GO" id="GO:0022857">
    <property type="term" value="F:transmembrane transporter activity"/>
    <property type="evidence" value="ECO:0007669"/>
    <property type="project" value="TreeGrafter"/>
</dbReference>
<dbReference type="InterPro" id="IPR027417">
    <property type="entry name" value="P-loop_NTPase"/>
</dbReference>
<keyword evidence="3 5" id="KW-0067">ATP-binding</keyword>
<dbReference type="SMART" id="SM00382">
    <property type="entry name" value="AAA"/>
    <property type="match status" value="1"/>
</dbReference>
<dbReference type="InterPro" id="IPR003593">
    <property type="entry name" value="AAA+_ATPase"/>
</dbReference>
<comment type="caution">
    <text evidence="5">The sequence shown here is derived from an EMBL/GenBank/DDBJ whole genome shotgun (WGS) entry which is preliminary data.</text>
</comment>
<evidence type="ECO:0000313" key="5">
    <source>
        <dbReference type="EMBL" id="PZD97684.1"/>
    </source>
</evidence>
<dbReference type="Proteomes" id="UP000249522">
    <property type="component" value="Unassembled WGS sequence"/>
</dbReference>
<evidence type="ECO:0000256" key="2">
    <source>
        <dbReference type="ARBA" id="ARBA00022741"/>
    </source>
</evidence>
<dbReference type="CDD" id="cd03255">
    <property type="entry name" value="ABC_MJ0796_LolCDE_FtsE"/>
    <property type="match status" value="1"/>
</dbReference>
<reference evidence="5 6" key="1">
    <citation type="submission" date="2018-06" db="EMBL/GenBank/DDBJ databases">
        <title>Paenibacillus imtechensis sp. nov.</title>
        <authorList>
            <person name="Pinnaka A.K."/>
            <person name="Singh H."/>
            <person name="Kaur M."/>
        </authorList>
    </citation>
    <scope>NUCLEOTIDE SEQUENCE [LARGE SCALE GENOMIC DNA]</scope>
    <source>
        <strain evidence="5 6">SMB1</strain>
    </source>
</reference>
<name>A0A2W1LT41_9BACL</name>
<keyword evidence="1" id="KW-0813">Transport</keyword>
<dbReference type="GO" id="GO:0005524">
    <property type="term" value="F:ATP binding"/>
    <property type="evidence" value="ECO:0007669"/>
    <property type="project" value="UniProtKB-KW"/>
</dbReference>
<dbReference type="InterPro" id="IPR015854">
    <property type="entry name" value="ABC_transpr_LolD-like"/>
</dbReference>
<dbReference type="PANTHER" id="PTHR24220:SF86">
    <property type="entry name" value="ABC TRANSPORTER ABCH.1"/>
    <property type="match status" value="1"/>
</dbReference>
<organism evidence="5 6">
    <name type="scientific">Paenibacillus sambharensis</name>
    <dbReference type="NCBI Taxonomy" id="1803190"/>
    <lineage>
        <taxon>Bacteria</taxon>
        <taxon>Bacillati</taxon>
        <taxon>Bacillota</taxon>
        <taxon>Bacilli</taxon>
        <taxon>Bacillales</taxon>
        <taxon>Paenibacillaceae</taxon>
        <taxon>Paenibacillus</taxon>
    </lineage>
</organism>
<dbReference type="AlphaFoldDB" id="A0A2W1LT41"/>
<dbReference type="Pfam" id="PF00005">
    <property type="entry name" value="ABC_tran"/>
    <property type="match status" value="1"/>
</dbReference>
<dbReference type="GO" id="GO:0016887">
    <property type="term" value="F:ATP hydrolysis activity"/>
    <property type="evidence" value="ECO:0007669"/>
    <property type="project" value="InterPro"/>
</dbReference>
<feature type="domain" description="ABC transporter" evidence="4">
    <location>
        <begin position="12"/>
        <end position="252"/>
    </location>
</feature>
<evidence type="ECO:0000259" key="4">
    <source>
        <dbReference type="PROSITE" id="PS50893"/>
    </source>
</evidence>
<keyword evidence="2" id="KW-0547">Nucleotide-binding</keyword>
<dbReference type="OrthoDB" id="9791546at2"/>
<keyword evidence="6" id="KW-1185">Reference proteome</keyword>
<protein>
    <submittedName>
        <fullName evidence="5">ABC transporter ATP-binding protein</fullName>
    </submittedName>
</protein>
<dbReference type="RefSeq" id="WP_111145045.1">
    <property type="nucleotide sequence ID" value="NZ_QKRB01000010.1"/>
</dbReference>
<dbReference type="PANTHER" id="PTHR24220">
    <property type="entry name" value="IMPORT ATP-BINDING PROTEIN"/>
    <property type="match status" value="1"/>
</dbReference>
<dbReference type="GO" id="GO:0098796">
    <property type="term" value="C:membrane protein complex"/>
    <property type="evidence" value="ECO:0007669"/>
    <property type="project" value="UniProtKB-ARBA"/>
</dbReference>
<dbReference type="InterPro" id="IPR017871">
    <property type="entry name" value="ABC_transporter-like_CS"/>
</dbReference>
<evidence type="ECO:0000256" key="3">
    <source>
        <dbReference type="ARBA" id="ARBA00022840"/>
    </source>
</evidence>
<proteinExistence type="predicted"/>
<dbReference type="EMBL" id="QKRB01000010">
    <property type="protein sequence ID" value="PZD97684.1"/>
    <property type="molecule type" value="Genomic_DNA"/>
</dbReference>
<evidence type="ECO:0000256" key="1">
    <source>
        <dbReference type="ARBA" id="ARBA00022448"/>
    </source>
</evidence>
<dbReference type="SUPFAM" id="SSF52540">
    <property type="entry name" value="P-loop containing nucleoside triphosphate hydrolases"/>
    <property type="match status" value="1"/>
</dbReference>
<gene>
    <name evidence="5" type="ORF">DNH61_01390</name>
</gene>
<dbReference type="FunFam" id="3.40.50.300:FF:000032">
    <property type="entry name" value="Export ABC transporter ATP-binding protein"/>
    <property type="match status" value="1"/>
</dbReference>